<keyword evidence="4 6" id="KW-1133">Transmembrane helix</keyword>
<feature type="transmembrane region" description="Helical" evidence="6">
    <location>
        <begin position="232"/>
        <end position="253"/>
    </location>
</feature>
<feature type="transmembrane region" description="Helical" evidence="6">
    <location>
        <begin position="322"/>
        <end position="340"/>
    </location>
</feature>
<proteinExistence type="predicted"/>
<feature type="transmembrane region" description="Helical" evidence="6">
    <location>
        <begin position="46"/>
        <end position="68"/>
    </location>
</feature>
<evidence type="ECO:0000256" key="1">
    <source>
        <dbReference type="ARBA" id="ARBA00004651"/>
    </source>
</evidence>
<feature type="transmembrane region" description="Helical" evidence="6">
    <location>
        <begin position="89"/>
        <end position="114"/>
    </location>
</feature>
<evidence type="ECO:0000256" key="6">
    <source>
        <dbReference type="SAM" id="Phobius"/>
    </source>
</evidence>
<evidence type="ECO:0000313" key="7">
    <source>
        <dbReference type="EMBL" id="MCP2330123.1"/>
    </source>
</evidence>
<feature type="transmembrane region" description="Helical" evidence="6">
    <location>
        <begin position="391"/>
        <end position="408"/>
    </location>
</feature>
<reference evidence="7 8" key="1">
    <citation type="submission" date="2022-06" db="EMBL/GenBank/DDBJ databases">
        <title>Genomic Encyclopedia of Type Strains, Phase I: the one thousand microbial genomes (KMG-I) project.</title>
        <authorList>
            <person name="Kyrpides N."/>
        </authorList>
    </citation>
    <scope>NUCLEOTIDE SEQUENCE [LARGE SCALE GENOMIC DNA]</scope>
    <source>
        <strain evidence="7 8">DSM 43889</strain>
    </source>
</reference>
<keyword evidence="3 6" id="KW-0812">Transmembrane</keyword>
<dbReference type="CDD" id="cd06173">
    <property type="entry name" value="MFS_MefA_like"/>
    <property type="match status" value="1"/>
</dbReference>
<protein>
    <submittedName>
        <fullName evidence="7">Major Facilitator Superfamily protein</fullName>
    </submittedName>
</protein>
<evidence type="ECO:0000256" key="2">
    <source>
        <dbReference type="ARBA" id="ARBA00022475"/>
    </source>
</evidence>
<dbReference type="InterPro" id="IPR036259">
    <property type="entry name" value="MFS_trans_sf"/>
</dbReference>
<keyword evidence="8" id="KW-1185">Reference proteome</keyword>
<gene>
    <name evidence="7" type="ORF">G443_000393</name>
</gene>
<feature type="transmembrane region" description="Helical" evidence="6">
    <location>
        <begin position="165"/>
        <end position="192"/>
    </location>
</feature>
<dbReference type="Gene3D" id="1.20.1250.20">
    <property type="entry name" value="MFS general substrate transporter like domains"/>
    <property type="match status" value="1"/>
</dbReference>
<evidence type="ECO:0000256" key="4">
    <source>
        <dbReference type="ARBA" id="ARBA00022989"/>
    </source>
</evidence>
<evidence type="ECO:0000256" key="5">
    <source>
        <dbReference type="ARBA" id="ARBA00023136"/>
    </source>
</evidence>
<dbReference type="RefSeq" id="WP_026420683.1">
    <property type="nucleotide sequence ID" value="NZ_AUBJ02000001.1"/>
</dbReference>
<keyword evidence="5 6" id="KW-0472">Membrane</keyword>
<dbReference type="PANTHER" id="PTHR23513:SF6">
    <property type="entry name" value="MAJOR FACILITATOR SUPERFAMILY ASSOCIATED DOMAIN-CONTAINING PROTEIN"/>
    <property type="match status" value="1"/>
</dbReference>
<name>A0ABT1JCE7_ACTCY</name>
<evidence type="ECO:0000313" key="8">
    <source>
        <dbReference type="Proteomes" id="UP000791080"/>
    </source>
</evidence>
<comment type="caution">
    <text evidence="7">The sequence shown here is derived from an EMBL/GenBank/DDBJ whole genome shotgun (WGS) entry which is preliminary data.</text>
</comment>
<feature type="transmembrane region" description="Helical" evidence="6">
    <location>
        <begin position="18"/>
        <end position="40"/>
    </location>
</feature>
<dbReference type="EMBL" id="AUBJ02000001">
    <property type="protein sequence ID" value="MCP2330123.1"/>
    <property type="molecule type" value="Genomic_DNA"/>
</dbReference>
<dbReference type="SUPFAM" id="SSF103473">
    <property type="entry name" value="MFS general substrate transporter"/>
    <property type="match status" value="1"/>
</dbReference>
<keyword evidence="2" id="KW-1003">Cell membrane</keyword>
<feature type="transmembrane region" description="Helical" evidence="6">
    <location>
        <begin position="360"/>
        <end position="379"/>
    </location>
</feature>
<evidence type="ECO:0000256" key="3">
    <source>
        <dbReference type="ARBA" id="ARBA00022692"/>
    </source>
</evidence>
<organism evidence="7 8">
    <name type="scientific">Actinoalloteichus caeruleus DSM 43889</name>
    <dbReference type="NCBI Taxonomy" id="1120930"/>
    <lineage>
        <taxon>Bacteria</taxon>
        <taxon>Bacillati</taxon>
        <taxon>Actinomycetota</taxon>
        <taxon>Actinomycetes</taxon>
        <taxon>Pseudonocardiales</taxon>
        <taxon>Pseudonocardiaceae</taxon>
        <taxon>Actinoalloteichus</taxon>
        <taxon>Actinoalloteichus cyanogriseus</taxon>
    </lineage>
</organism>
<comment type="subcellular location">
    <subcellularLocation>
        <location evidence="1">Cell membrane</location>
        <topology evidence="1">Multi-pass membrane protein</topology>
    </subcellularLocation>
</comment>
<feature type="transmembrane region" description="Helical" evidence="6">
    <location>
        <begin position="265"/>
        <end position="286"/>
    </location>
</feature>
<dbReference type="Proteomes" id="UP000791080">
    <property type="component" value="Unassembled WGS sequence"/>
</dbReference>
<accession>A0ABT1JCE7</accession>
<feature type="transmembrane region" description="Helical" evidence="6">
    <location>
        <begin position="298"/>
        <end position="316"/>
    </location>
</feature>
<dbReference type="Pfam" id="PF07690">
    <property type="entry name" value="MFS_1"/>
    <property type="match status" value="1"/>
</dbReference>
<sequence>MPVATGPSRSLGRRFWNFWSASFTSNLTDGIAMIALPWIATHLTDNPVLITLVASAGRAPWLLLALPAGVLVDRFPRLDLMLVANGTRVVLWAVLAALMATDLVTIPVLTLIAFGLGMMEVLYDTAAESAVPALVSRDNLERANGHLRTAEISAQEFIGRPVGGFVITLGLAVPLLLNALATAVSAMLLAVLSRRERRLAAAEGRRAAERPAWRDIGVGVTTIWRDPLLRRLVLGTVVFNGLYSMVLSTQVLFAQNTLALGSVGFGLLMVATAVGGVTGGQLSGWLAARLPRGSMPMLSLLGAGCCFLLMALFPVVPVAMAAYLVSSAFVLTYSVAVISIRQRITPSEILGRVNAAARTASWGVAAFGMVGGGVVVAFAERFLTVEDAPRIPFVLTALGAFGIVLLVGRSTTRLARDH</sequence>
<dbReference type="InterPro" id="IPR011701">
    <property type="entry name" value="MFS"/>
</dbReference>
<dbReference type="PANTHER" id="PTHR23513">
    <property type="entry name" value="INTEGRAL MEMBRANE EFFLUX PROTEIN-RELATED"/>
    <property type="match status" value="1"/>
</dbReference>